<dbReference type="InterPro" id="IPR036291">
    <property type="entry name" value="NAD(P)-bd_dom_sf"/>
</dbReference>
<dbReference type="EMBL" id="ADBL01002932">
    <property type="status" value="NOT_ANNOTATED_CDS"/>
    <property type="molecule type" value="Genomic_DNA"/>
</dbReference>
<dbReference type="PANTHER" id="PTHR24321">
    <property type="entry name" value="DEHYDROGENASES, SHORT CHAIN"/>
    <property type="match status" value="1"/>
</dbReference>
<proteinExistence type="inferred from homology"/>
<dbReference type="Proteomes" id="UP000011715">
    <property type="component" value="Unassembled WGS sequence"/>
</dbReference>
<dbReference type="Gene3D" id="3.40.50.720">
    <property type="entry name" value="NAD(P)-binding Rossmann-like Domain"/>
    <property type="match status" value="1"/>
</dbReference>
<dbReference type="PRINTS" id="PR00081">
    <property type="entry name" value="GDHRDH"/>
</dbReference>
<dbReference type="Pfam" id="PF13561">
    <property type="entry name" value="adh_short_C2"/>
    <property type="match status" value="1"/>
</dbReference>
<dbReference type="SUPFAM" id="SSF51735">
    <property type="entry name" value="NAD(P)-binding Rossmann-fold domains"/>
    <property type="match status" value="1"/>
</dbReference>
<name>A0A0C4EG89_MAGP6</name>
<reference evidence="5" key="1">
    <citation type="submission" date="2010-05" db="EMBL/GenBank/DDBJ databases">
        <title>The genome sequence of Magnaporthe poae strain ATCC 64411.</title>
        <authorList>
            <person name="Ma L.-J."/>
            <person name="Dead R."/>
            <person name="Young S."/>
            <person name="Zeng Q."/>
            <person name="Koehrsen M."/>
            <person name="Alvarado L."/>
            <person name="Berlin A."/>
            <person name="Chapman S.B."/>
            <person name="Chen Z."/>
            <person name="Freedman E."/>
            <person name="Gellesch M."/>
            <person name="Goldberg J."/>
            <person name="Griggs A."/>
            <person name="Gujja S."/>
            <person name="Heilman E.R."/>
            <person name="Heiman D."/>
            <person name="Hepburn T."/>
            <person name="Howarth C."/>
            <person name="Jen D."/>
            <person name="Larson L."/>
            <person name="Mehta T."/>
            <person name="Neiman D."/>
            <person name="Pearson M."/>
            <person name="Roberts A."/>
            <person name="Saif S."/>
            <person name="Shea T."/>
            <person name="Shenoy N."/>
            <person name="Sisk P."/>
            <person name="Stolte C."/>
            <person name="Sykes S."/>
            <person name="Walk T."/>
            <person name="White J."/>
            <person name="Yandava C."/>
            <person name="Haas B."/>
            <person name="Nusbaum C."/>
            <person name="Birren B."/>
        </authorList>
    </citation>
    <scope>NUCLEOTIDE SEQUENCE [LARGE SCALE GENOMIC DNA]</scope>
    <source>
        <strain evidence="5">ATCC 64411 / 73-15</strain>
    </source>
</reference>
<accession>A0A0C4EG89</accession>
<evidence type="ECO:0000256" key="2">
    <source>
        <dbReference type="ARBA" id="ARBA00023002"/>
    </source>
</evidence>
<protein>
    <submittedName>
        <fullName evidence="3">Oxidoreductase</fullName>
    </submittedName>
</protein>
<evidence type="ECO:0000313" key="4">
    <source>
        <dbReference type="EnsemblFungi" id="MAPG_11815T0"/>
    </source>
</evidence>
<dbReference type="EnsemblFungi" id="MAPG_11815T0">
    <property type="protein sequence ID" value="MAPG_11815T0"/>
    <property type="gene ID" value="MAPG_11815"/>
</dbReference>
<dbReference type="VEuPathDB" id="FungiDB:MAPG_11815"/>
<dbReference type="OMA" id="GVDTRMM"/>
<dbReference type="InterPro" id="IPR002347">
    <property type="entry name" value="SDR_fam"/>
</dbReference>
<dbReference type="EMBL" id="GL877005">
    <property type="protein sequence ID" value="KLU92862.1"/>
    <property type="molecule type" value="Genomic_DNA"/>
</dbReference>
<gene>
    <name evidence="3" type="ORF">MAPG_11815</name>
</gene>
<sequence>MSVNCRGTMISSREEISRMLRQDPLETHDGRKGNRGVIVNICSSGGIASRPSCPAYDASRAAIISLTRADALDYAKNNIRINCVCPGVIDISAEIPNDDEFIADTPMQRVGTSQEVADAVLFLCSSKATFIHGVTLPVDGGYTAG</sequence>
<evidence type="ECO:0000256" key="1">
    <source>
        <dbReference type="ARBA" id="ARBA00006484"/>
    </source>
</evidence>
<dbReference type="STRING" id="644358.A0A0C4EG89"/>
<reference evidence="3" key="2">
    <citation type="submission" date="2010-05" db="EMBL/GenBank/DDBJ databases">
        <title>The Genome Sequence of Magnaporthe poae strain ATCC 64411.</title>
        <authorList>
            <consortium name="The Broad Institute Genome Sequencing Platform"/>
            <consortium name="Broad Institute Genome Sequencing Center for Infectious Disease"/>
            <person name="Ma L.-J."/>
            <person name="Dead R."/>
            <person name="Young S."/>
            <person name="Zeng Q."/>
            <person name="Koehrsen M."/>
            <person name="Alvarado L."/>
            <person name="Berlin A."/>
            <person name="Chapman S.B."/>
            <person name="Chen Z."/>
            <person name="Freedman E."/>
            <person name="Gellesch M."/>
            <person name="Goldberg J."/>
            <person name="Griggs A."/>
            <person name="Gujja S."/>
            <person name="Heilman E.R."/>
            <person name="Heiman D."/>
            <person name="Hepburn T."/>
            <person name="Howarth C."/>
            <person name="Jen D."/>
            <person name="Larson L."/>
            <person name="Mehta T."/>
            <person name="Neiman D."/>
            <person name="Pearson M."/>
            <person name="Roberts A."/>
            <person name="Saif S."/>
            <person name="Shea T."/>
            <person name="Shenoy N."/>
            <person name="Sisk P."/>
            <person name="Stolte C."/>
            <person name="Sykes S."/>
            <person name="Walk T."/>
            <person name="White J."/>
            <person name="Yandava C."/>
            <person name="Haas B."/>
            <person name="Nusbaum C."/>
            <person name="Birren B."/>
        </authorList>
    </citation>
    <scope>NUCLEOTIDE SEQUENCE</scope>
    <source>
        <strain evidence="3">ATCC 64411</strain>
    </source>
</reference>
<organism evidence="4 5">
    <name type="scientific">Magnaporthiopsis poae (strain ATCC 64411 / 73-15)</name>
    <name type="common">Kentucky bluegrass fungus</name>
    <name type="synonym">Magnaporthe poae</name>
    <dbReference type="NCBI Taxonomy" id="644358"/>
    <lineage>
        <taxon>Eukaryota</taxon>
        <taxon>Fungi</taxon>
        <taxon>Dikarya</taxon>
        <taxon>Ascomycota</taxon>
        <taxon>Pezizomycotina</taxon>
        <taxon>Sordariomycetes</taxon>
        <taxon>Sordariomycetidae</taxon>
        <taxon>Magnaporthales</taxon>
        <taxon>Magnaporthaceae</taxon>
        <taxon>Magnaporthiopsis</taxon>
    </lineage>
</organism>
<keyword evidence="2" id="KW-0560">Oxidoreductase</keyword>
<comment type="similarity">
    <text evidence="1">Belongs to the short-chain dehydrogenases/reductases (SDR) family.</text>
</comment>
<dbReference type="OrthoDB" id="5840532at2759"/>
<dbReference type="PANTHER" id="PTHR24321:SF12">
    <property type="entry name" value="SHORT-CHAIN DEHYDROGENASE_REDUCTASE FAMILY, PUTATIVE (AFU_ORTHOLOGUE AFUA_5G14340)-RELATED"/>
    <property type="match status" value="1"/>
</dbReference>
<dbReference type="CDD" id="cd05233">
    <property type="entry name" value="SDR_c"/>
    <property type="match status" value="1"/>
</dbReference>
<dbReference type="GO" id="GO:0016491">
    <property type="term" value="F:oxidoreductase activity"/>
    <property type="evidence" value="ECO:0007669"/>
    <property type="project" value="UniProtKB-KW"/>
</dbReference>
<dbReference type="eggNOG" id="KOG0725">
    <property type="taxonomic scope" value="Eukaryota"/>
</dbReference>
<keyword evidence="5" id="KW-1185">Reference proteome</keyword>
<reference evidence="4" key="5">
    <citation type="submission" date="2015-06" db="UniProtKB">
        <authorList>
            <consortium name="EnsemblFungi"/>
        </authorList>
    </citation>
    <scope>IDENTIFICATION</scope>
    <source>
        <strain evidence="4">ATCC 64411</strain>
    </source>
</reference>
<reference evidence="3" key="3">
    <citation type="submission" date="2011-03" db="EMBL/GenBank/DDBJ databases">
        <title>Annotation of Magnaporthe poae ATCC 64411.</title>
        <authorList>
            <person name="Ma L.-J."/>
            <person name="Dead R."/>
            <person name="Young S.K."/>
            <person name="Zeng Q."/>
            <person name="Gargeya S."/>
            <person name="Fitzgerald M."/>
            <person name="Haas B."/>
            <person name="Abouelleil A."/>
            <person name="Alvarado L."/>
            <person name="Arachchi H.M."/>
            <person name="Berlin A."/>
            <person name="Brown A."/>
            <person name="Chapman S.B."/>
            <person name="Chen Z."/>
            <person name="Dunbar C."/>
            <person name="Freedman E."/>
            <person name="Gearin G."/>
            <person name="Gellesch M."/>
            <person name="Goldberg J."/>
            <person name="Griggs A."/>
            <person name="Gujja S."/>
            <person name="Heiman D."/>
            <person name="Howarth C."/>
            <person name="Larson L."/>
            <person name="Lui A."/>
            <person name="MacDonald P.J.P."/>
            <person name="Mehta T."/>
            <person name="Montmayeur A."/>
            <person name="Murphy C."/>
            <person name="Neiman D."/>
            <person name="Pearson M."/>
            <person name="Priest M."/>
            <person name="Roberts A."/>
            <person name="Saif S."/>
            <person name="Shea T."/>
            <person name="Shenoy N."/>
            <person name="Sisk P."/>
            <person name="Stolte C."/>
            <person name="Sykes S."/>
            <person name="Yandava C."/>
            <person name="Wortman J."/>
            <person name="Nusbaum C."/>
            <person name="Birren B."/>
        </authorList>
    </citation>
    <scope>NUCLEOTIDE SEQUENCE</scope>
    <source>
        <strain evidence="3">ATCC 64411</strain>
    </source>
</reference>
<evidence type="ECO:0000313" key="5">
    <source>
        <dbReference type="Proteomes" id="UP000011715"/>
    </source>
</evidence>
<evidence type="ECO:0000313" key="3">
    <source>
        <dbReference type="EMBL" id="KLU92862.1"/>
    </source>
</evidence>
<reference evidence="4" key="4">
    <citation type="journal article" date="2015" name="G3 (Bethesda)">
        <title>Genome sequences of three phytopathogenic species of the Magnaporthaceae family of fungi.</title>
        <authorList>
            <person name="Okagaki L.H."/>
            <person name="Nunes C.C."/>
            <person name="Sailsbery J."/>
            <person name="Clay B."/>
            <person name="Brown D."/>
            <person name="John T."/>
            <person name="Oh Y."/>
            <person name="Young N."/>
            <person name="Fitzgerald M."/>
            <person name="Haas B.J."/>
            <person name="Zeng Q."/>
            <person name="Young S."/>
            <person name="Adiconis X."/>
            <person name="Fan L."/>
            <person name="Levin J.Z."/>
            <person name="Mitchell T.K."/>
            <person name="Okubara P.A."/>
            <person name="Farman M.L."/>
            <person name="Kohn L.M."/>
            <person name="Birren B."/>
            <person name="Ma L.-J."/>
            <person name="Dean R.A."/>
        </authorList>
    </citation>
    <scope>NUCLEOTIDE SEQUENCE</scope>
    <source>
        <strain evidence="4">ATCC 64411 / 73-15</strain>
    </source>
</reference>
<dbReference type="AlphaFoldDB" id="A0A0C4EG89"/>